<evidence type="ECO:0000313" key="1">
    <source>
        <dbReference type="EMBL" id="EMF08433.1"/>
    </source>
</evidence>
<evidence type="ECO:0000313" key="2">
    <source>
        <dbReference type="Proteomes" id="UP000016931"/>
    </source>
</evidence>
<dbReference type="OrthoDB" id="1938138at2759"/>
<sequence>MHLDTGMKRQLCIGTACLGSRLEISYRFHCSIKQSRVRRRSGHIHIFMLRGDIVPSLLYAIRLDWLYIATSTLHPFRLRPCGVLYSRFHFLALDLNTVPRAGGGTYLKRNPSLIGVDSALLRHIYTSAAISAFCFIAAVA</sequence>
<dbReference type="RefSeq" id="XP_016756554.1">
    <property type="nucleotide sequence ID" value="XM_016902786.1"/>
</dbReference>
<accession>M3BQQ4</accession>
<dbReference type="Proteomes" id="UP000016931">
    <property type="component" value="Unassembled WGS sequence"/>
</dbReference>
<dbReference type="EMBL" id="KB456271">
    <property type="protein sequence ID" value="EMF08433.1"/>
    <property type="molecule type" value="Genomic_DNA"/>
</dbReference>
<reference evidence="1 2" key="1">
    <citation type="journal article" date="2012" name="PLoS Pathog.">
        <title>Diverse lifestyles and strategies of plant pathogenesis encoded in the genomes of eighteen Dothideomycetes fungi.</title>
        <authorList>
            <person name="Ohm R.A."/>
            <person name="Feau N."/>
            <person name="Henrissat B."/>
            <person name="Schoch C.L."/>
            <person name="Horwitz B.A."/>
            <person name="Barry K.W."/>
            <person name="Condon B.J."/>
            <person name="Copeland A.C."/>
            <person name="Dhillon B."/>
            <person name="Glaser F."/>
            <person name="Hesse C.N."/>
            <person name="Kosti I."/>
            <person name="LaButti K."/>
            <person name="Lindquist E.A."/>
            <person name="Lucas S."/>
            <person name="Salamov A.A."/>
            <person name="Bradshaw R.E."/>
            <person name="Ciuffetti L."/>
            <person name="Hamelin R.C."/>
            <person name="Kema G.H.J."/>
            <person name="Lawrence C."/>
            <person name="Scott J.A."/>
            <person name="Spatafora J.W."/>
            <person name="Turgeon B.G."/>
            <person name="de Wit P.J.G.M."/>
            <person name="Zhong S."/>
            <person name="Goodwin S.B."/>
            <person name="Grigoriev I.V."/>
        </authorList>
    </citation>
    <scope>NUCLEOTIDE SEQUENCE [LARGE SCALE GENOMIC DNA]</scope>
    <source>
        <strain evidence="1 2">SO2202</strain>
    </source>
</reference>
<name>M3BQQ4_SPHMS</name>
<protein>
    <submittedName>
        <fullName evidence="1">Uncharacterized protein</fullName>
    </submittedName>
</protein>
<proteinExistence type="predicted"/>
<gene>
    <name evidence="1" type="ORF">SEPMUDRAFT_136593</name>
</gene>
<dbReference type="HOGENOM" id="CLU_1836400_0_0_1"/>
<organism evidence="1 2">
    <name type="scientific">Sphaerulina musiva (strain SO2202)</name>
    <name type="common">Poplar stem canker fungus</name>
    <name type="synonym">Septoria musiva</name>
    <dbReference type="NCBI Taxonomy" id="692275"/>
    <lineage>
        <taxon>Eukaryota</taxon>
        <taxon>Fungi</taxon>
        <taxon>Dikarya</taxon>
        <taxon>Ascomycota</taxon>
        <taxon>Pezizomycotina</taxon>
        <taxon>Dothideomycetes</taxon>
        <taxon>Dothideomycetidae</taxon>
        <taxon>Mycosphaerellales</taxon>
        <taxon>Mycosphaerellaceae</taxon>
        <taxon>Sphaerulina</taxon>
    </lineage>
</organism>
<keyword evidence="2" id="KW-1185">Reference proteome</keyword>
<dbReference type="AlphaFoldDB" id="M3BQQ4"/>
<dbReference type="GeneID" id="27899923"/>